<organism evidence="1 2">
    <name type="scientific">Mycolicibacterium moriokaense</name>
    <dbReference type="NCBI Taxonomy" id="39691"/>
    <lineage>
        <taxon>Bacteria</taxon>
        <taxon>Bacillati</taxon>
        <taxon>Actinomycetota</taxon>
        <taxon>Actinomycetes</taxon>
        <taxon>Mycobacteriales</taxon>
        <taxon>Mycobacteriaceae</taxon>
        <taxon>Mycolicibacterium</taxon>
    </lineage>
</organism>
<dbReference type="OrthoDB" id="7595944at2"/>
<evidence type="ECO:0000313" key="2">
    <source>
        <dbReference type="Proteomes" id="UP000247781"/>
    </source>
</evidence>
<dbReference type="EMBL" id="QJJU01000011">
    <property type="protein sequence ID" value="PXX07263.1"/>
    <property type="molecule type" value="Genomic_DNA"/>
</dbReference>
<reference evidence="2" key="1">
    <citation type="submission" date="2018-05" db="EMBL/GenBank/DDBJ databases">
        <authorList>
            <person name="Deangelis K."/>
            <person name="Huntemann M."/>
            <person name="Clum A."/>
            <person name="Pillay M."/>
            <person name="Palaniappan K."/>
            <person name="Varghese N."/>
            <person name="Mikhailova N."/>
            <person name="Stamatis D."/>
            <person name="Reddy T."/>
            <person name="Daum C."/>
            <person name="Shapiro N."/>
            <person name="Ivanova N."/>
            <person name="Kyrpides N."/>
            <person name="Woyke T."/>
        </authorList>
    </citation>
    <scope>NUCLEOTIDE SEQUENCE [LARGE SCALE GENOMIC DNA]</scope>
    <source>
        <strain evidence="2">GAS496</strain>
    </source>
</reference>
<accession>A0A318HET4</accession>
<reference evidence="1 2" key="2">
    <citation type="submission" date="2018-06" db="EMBL/GenBank/DDBJ databases">
        <title>Sequencing of bacterial isolates from soil warming experiment in Harvard Forest, Massachusetts, USA.</title>
        <authorList>
            <person name="Deangelis K.PhD."/>
        </authorList>
    </citation>
    <scope>NUCLEOTIDE SEQUENCE [LARGE SCALE GENOMIC DNA]</scope>
    <source>
        <strain evidence="1 2">GAS496</strain>
    </source>
</reference>
<proteinExistence type="predicted"/>
<dbReference type="Proteomes" id="UP000247781">
    <property type="component" value="Unassembled WGS sequence"/>
</dbReference>
<dbReference type="AlphaFoldDB" id="A0A318HET4"/>
<keyword evidence="2" id="KW-1185">Reference proteome</keyword>
<gene>
    <name evidence="1" type="ORF">C8E89_11147</name>
</gene>
<dbReference type="SUPFAM" id="SSF52540">
    <property type="entry name" value="P-loop containing nucleoside triphosphate hydrolases"/>
    <property type="match status" value="1"/>
</dbReference>
<dbReference type="InterPro" id="IPR027417">
    <property type="entry name" value="P-loop_NTPase"/>
</dbReference>
<comment type="caution">
    <text evidence="1">The sequence shown here is derived from an EMBL/GenBank/DDBJ whole genome shotgun (WGS) entry which is preliminary data.</text>
</comment>
<evidence type="ECO:0000313" key="1">
    <source>
        <dbReference type="EMBL" id="PXX07263.1"/>
    </source>
</evidence>
<dbReference type="RefSeq" id="WP_110317348.1">
    <property type="nucleotide sequence ID" value="NZ_QJJU01000011.1"/>
</dbReference>
<protein>
    <submittedName>
        <fullName evidence="1">Uncharacterized protein</fullName>
    </submittedName>
</protein>
<sequence length="1170" mass="128947">MNLIDRIAAALADSQLRINPTVFEDCTTDLLQNTYPNLVPIRGGSDSGRDADALEPPGTPPVRMAITSSRTYEGARKNLRASIKSLKDHEILGNRIISVSLAELNQSKRKKLEELAKDHGYILESTIDRAFFADRLRQVGEWREKLLCLPGGPFSLSKYSIRGDSPHRDYELVARDEEIADIQDLPDDVLLYGVPGVGKSALLENIPGLYFTDGSPPVERLMDDILATDPTILVVDDAPRRTAVLEDVQRIRRQESLSFRIIGVSWPHQREALKTHMTEAVEMQILPLIRPDIATIARNAGITRESLIARILDQAQGRPAWAARLIDLLKSEAQWRTVHTGEAIRGEVSSYLTRSGLSREAKDLLAAIAILGTVTESEIATLAKQLEIPRLTAIHLVDDLAVGGLLDVSQQWTLDGNREHAYGVAPQILATSIVVETFFGTGPAILPVHEFFETWPKKQTAITLHCISAALLGEAVADPVARSLFNELVGSGDVGVGSDIFRYYLHLGPDEARYAIQTSIEEFHLSDGQSEFRRQALVDCIATYFADAIRDMGFIAISKDALDFAGSLDDAQLAQRFISQLIDEIRNAAIPDGSINMEPLFAIWNAAQTWFASDSGPSNSYVLTILFCELLKPSFEVNRISPEDSRLVRLLSVVLPSEYMRELAVRVWSSYAEMNIPRAHSELRLIARLFNTWMQLARGFSPAFGGTLSPDQINEAKTLAAELADYLIDHAGPYPGIRAIVRRHSGGLDRDYSEQDPLIVAVFFVPDEDADWHDRMAKHEELLNREVQNASNNLLEFVDRLAELRPHLADLDQPLTNPLHTVFRLISESDSDLLPLLLRAVENGMFPDAGPLVSVTLARQQVEENVVLELLAGEQTRSFVVQYAVNAPPSDRYARSIVERLIQDDITELYFTLGGGSLPATIAEQLLGHADVAVRAATAAAILLSTNEPLESALSPDLVVQTRAALMELAVPLRVGRRGPGEFLERLIAAAPDVYEHLVSGAIQPSPEEGSIYQRLRAFENTAPKLDVEAKTRLLTSCKPGTPEGRHTLTVLRGNDIEWMESLLVAQLVDPDEVLSAFNGFGAPAPVEALARLLVPRGVNPLTIAVKVELGSGWGEDHERLSGYVEQMRALAQSDEASIAAVGEAGLRRYEPLAEAARMSYRENQVRGRL</sequence>
<name>A0A318HET4_9MYCO</name>